<evidence type="ECO:0000313" key="1">
    <source>
        <dbReference type="EMBL" id="KAF5946602.1"/>
    </source>
</evidence>
<reference evidence="1 2" key="2">
    <citation type="submission" date="2020-07" db="EMBL/GenBank/DDBJ databases">
        <title>Genome assembly of wild tea tree DASZ reveals pedigree and selection history of tea varieties.</title>
        <authorList>
            <person name="Zhang W."/>
        </authorList>
    </citation>
    <scope>NUCLEOTIDE SEQUENCE [LARGE SCALE GENOMIC DNA]</scope>
    <source>
        <strain evidence="2">cv. G240</strain>
        <tissue evidence="1">Leaf</tissue>
    </source>
</reference>
<proteinExistence type="predicted"/>
<sequence length="53" mass="6000">MINSGHKTTTLIGSLNFHGLNASNVSKCFDTFEPFGPHKFELRSIFLQNNMRT</sequence>
<accession>A0A7J7H0Q7</accession>
<name>A0A7J7H0Q7_CAMSI</name>
<gene>
    <name evidence="1" type="ORF">HYC85_016830</name>
</gene>
<reference evidence="2" key="1">
    <citation type="journal article" date="2020" name="Nat. Commun.">
        <title>Genome assembly of wild tea tree DASZ reveals pedigree and selection history of tea varieties.</title>
        <authorList>
            <person name="Zhang W."/>
            <person name="Zhang Y."/>
            <person name="Qiu H."/>
            <person name="Guo Y."/>
            <person name="Wan H."/>
            <person name="Zhang X."/>
            <person name="Scossa F."/>
            <person name="Alseekh S."/>
            <person name="Zhang Q."/>
            <person name="Wang P."/>
            <person name="Xu L."/>
            <person name="Schmidt M.H."/>
            <person name="Jia X."/>
            <person name="Li D."/>
            <person name="Zhu A."/>
            <person name="Guo F."/>
            <person name="Chen W."/>
            <person name="Ni D."/>
            <person name="Usadel B."/>
            <person name="Fernie A.R."/>
            <person name="Wen W."/>
        </authorList>
    </citation>
    <scope>NUCLEOTIDE SEQUENCE [LARGE SCALE GENOMIC DNA]</scope>
    <source>
        <strain evidence="2">cv. G240</strain>
    </source>
</reference>
<comment type="caution">
    <text evidence="1">The sequence shown here is derived from an EMBL/GenBank/DDBJ whole genome shotgun (WGS) entry which is preliminary data.</text>
</comment>
<protein>
    <submittedName>
        <fullName evidence="1">Uncharacterized protein</fullName>
    </submittedName>
</protein>
<keyword evidence="2" id="KW-1185">Reference proteome</keyword>
<organism evidence="1 2">
    <name type="scientific">Camellia sinensis</name>
    <name type="common">Tea plant</name>
    <name type="synonym">Thea sinensis</name>
    <dbReference type="NCBI Taxonomy" id="4442"/>
    <lineage>
        <taxon>Eukaryota</taxon>
        <taxon>Viridiplantae</taxon>
        <taxon>Streptophyta</taxon>
        <taxon>Embryophyta</taxon>
        <taxon>Tracheophyta</taxon>
        <taxon>Spermatophyta</taxon>
        <taxon>Magnoliopsida</taxon>
        <taxon>eudicotyledons</taxon>
        <taxon>Gunneridae</taxon>
        <taxon>Pentapetalae</taxon>
        <taxon>asterids</taxon>
        <taxon>Ericales</taxon>
        <taxon>Theaceae</taxon>
        <taxon>Camellia</taxon>
    </lineage>
</organism>
<dbReference type="AlphaFoldDB" id="A0A7J7H0Q7"/>
<dbReference type="Proteomes" id="UP000593564">
    <property type="component" value="Unassembled WGS sequence"/>
</dbReference>
<dbReference type="EMBL" id="JACBKZ010000007">
    <property type="protein sequence ID" value="KAF5946602.1"/>
    <property type="molecule type" value="Genomic_DNA"/>
</dbReference>
<evidence type="ECO:0000313" key="2">
    <source>
        <dbReference type="Proteomes" id="UP000593564"/>
    </source>
</evidence>